<dbReference type="InterPro" id="IPR036409">
    <property type="entry name" value="Aldolase_II/adducin_N_sf"/>
</dbReference>
<keyword evidence="9" id="KW-0119">Carbohydrate metabolism</keyword>
<gene>
    <name evidence="15" type="ORF">SAMN05660742_1194</name>
</gene>
<dbReference type="GO" id="GO:0046872">
    <property type="term" value="F:metal ion binding"/>
    <property type="evidence" value="ECO:0007669"/>
    <property type="project" value="UniProtKB-KW"/>
</dbReference>
<dbReference type="EC" id="5.1.3.4" evidence="4"/>
<evidence type="ECO:0000256" key="10">
    <source>
        <dbReference type="ARBA" id="ARBA00032206"/>
    </source>
</evidence>
<comment type="similarity">
    <text evidence="3">Belongs to the aldolase class II family. AraD/FucA subfamily.</text>
</comment>
<evidence type="ECO:0000313" key="16">
    <source>
        <dbReference type="Proteomes" id="UP000199662"/>
    </source>
</evidence>
<organism evidence="15 16">
    <name type="scientific">Propionispira arboris</name>
    <dbReference type="NCBI Taxonomy" id="84035"/>
    <lineage>
        <taxon>Bacteria</taxon>
        <taxon>Bacillati</taxon>
        <taxon>Bacillota</taxon>
        <taxon>Negativicutes</taxon>
        <taxon>Selenomonadales</taxon>
        <taxon>Selenomonadaceae</taxon>
        <taxon>Propionispira</taxon>
    </lineage>
</organism>
<accession>A0A1H7CAI4</accession>
<feature type="domain" description="Class II aldolase/adducin N-terminal" evidence="14">
    <location>
        <begin position="7"/>
        <end position="197"/>
    </location>
</feature>
<dbReference type="InterPro" id="IPR001303">
    <property type="entry name" value="Aldolase_II/adducin_N"/>
</dbReference>
<dbReference type="FunFam" id="3.40.225.10:FF:000001">
    <property type="entry name" value="L-ribulose-5-phosphate 4-epimerase UlaF"/>
    <property type="match status" value="1"/>
</dbReference>
<evidence type="ECO:0000256" key="2">
    <source>
        <dbReference type="ARBA" id="ARBA00001947"/>
    </source>
</evidence>
<dbReference type="SUPFAM" id="SSF53639">
    <property type="entry name" value="AraD/HMP-PK domain-like"/>
    <property type="match status" value="1"/>
</dbReference>
<dbReference type="InterPro" id="IPR050197">
    <property type="entry name" value="Aldolase_class_II_sugar_metab"/>
</dbReference>
<evidence type="ECO:0000256" key="7">
    <source>
        <dbReference type="ARBA" id="ARBA00022935"/>
    </source>
</evidence>
<keyword evidence="8" id="KW-0413">Isomerase</keyword>
<reference evidence="15 16" key="1">
    <citation type="submission" date="2016-10" db="EMBL/GenBank/DDBJ databases">
        <authorList>
            <person name="de Groot N.N."/>
        </authorList>
    </citation>
    <scope>NUCLEOTIDE SEQUENCE [LARGE SCALE GENOMIC DNA]</scope>
    <source>
        <strain evidence="15 16">DSM 2179</strain>
    </source>
</reference>
<dbReference type="Proteomes" id="UP000199662">
    <property type="component" value="Unassembled WGS sequence"/>
</dbReference>
<evidence type="ECO:0000256" key="3">
    <source>
        <dbReference type="ARBA" id="ARBA00010037"/>
    </source>
</evidence>
<comment type="pathway">
    <text evidence="12">Carbohydrate degradation; L-arabinose degradation via L-ribulose; D-xylulose 5-phosphate from L-arabinose (bacterial route): step 3/3.</text>
</comment>
<dbReference type="GO" id="GO:0019568">
    <property type="term" value="P:arabinose catabolic process"/>
    <property type="evidence" value="ECO:0007669"/>
    <property type="project" value="UniProtKB-KW"/>
</dbReference>
<dbReference type="GO" id="GO:0008742">
    <property type="term" value="F:L-ribulose-phosphate 4-epimerase activity"/>
    <property type="evidence" value="ECO:0007669"/>
    <property type="project" value="UniProtKB-EC"/>
</dbReference>
<dbReference type="Pfam" id="PF00596">
    <property type="entry name" value="Aldolase_II"/>
    <property type="match status" value="1"/>
</dbReference>
<sequence>MLEELKEIVYKANEMLPQYKMVTFTWGNVSGIDRDKNLVVIKPSGVPYEDMTVDDMVVVDMEGNIIEGNKAPSSDTPTHLELYKACRDIGGIVHTHSRYATSWAQACRSIPALGTTHADDFYGEIPCTRAMTDDEINSEYEKETGKVIIETFQKKKIHMEDVPGVLVYSHGPFAWGKDPLAAVKKAIILEEIAFMAENTLLINSQVQAMQPVLLKKHYFRKHGKNAYYGQG</sequence>
<evidence type="ECO:0000256" key="12">
    <source>
        <dbReference type="ARBA" id="ARBA00060520"/>
    </source>
</evidence>
<comment type="catalytic activity">
    <reaction evidence="1">
        <text>L-ribulose 5-phosphate = D-xylulose 5-phosphate</text>
        <dbReference type="Rhea" id="RHEA:22368"/>
        <dbReference type="ChEBI" id="CHEBI:57737"/>
        <dbReference type="ChEBI" id="CHEBI:58226"/>
        <dbReference type="EC" id="5.1.3.4"/>
    </reaction>
</comment>
<comment type="cofactor">
    <cofactor evidence="2">
        <name>Zn(2+)</name>
        <dbReference type="ChEBI" id="CHEBI:29105"/>
    </cofactor>
</comment>
<dbReference type="PANTHER" id="PTHR22789:SF8">
    <property type="entry name" value="L-RIBULOSE-5-PHOSPHATE 4-EPIMERASE SGBE"/>
    <property type="match status" value="1"/>
</dbReference>
<dbReference type="EMBL" id="FNZK01000019">
    <property type="protein sequence ID" value="SEJ83640.1"/>
    <property type="molecule type" value="Genomic_DNA"/>
</dbReference>
<proteinExistence type="inferred from homology"/>
<evidence type="ECO:0000256" key="1">
    <source>
        <dbReference type="ARBA" id="ARBA00001726"/>
    </source>
</evidence>
<protein>
    <recommendedName>
        <fullName evidence="13">L-ribulose-5-phosphate 4-epimerase</fullName>
        <ecNumber evidence="4">5.1.3.4</ecNumber>
    </recommendedName>
    <alternativeName>
        <fullName evidence="10">Phosphoribulose isomerase</fullName>
    </alternativeName>
</protein>
<dbReference type="GO" id="GO:0016832">
    <property type="term" value="F:aldehyde-lyase activity"/>
    <property type="evidence" value="ECO:0007669"/>
    <property type="project" value="TreeGrafter"/>
</dbReference>
<evidence type="ECO:0000256" key="9">
    <source>
        <dbReference type="ARBA" id="ARBA00023277"/>
    </source>
</evidence>
<keyword evidence="7" id="KW-0054">Arabinose catabolism</keyword>
<evidence type="ECO:0000313" key="15">
    <source>
        <dbReference type="EMBL" id="SEJ83640.1"/>
    </source>
</evidence>
<evidence type="ECO:0000256" key="4">
    <source>
        <dbReference type="ARBA" id="ARBA00013186"/>
    </source>
</evidence>
<comment type="function">
    <text evidence="11">Involved in the degradation of L-arabinose. Catalyzes the interconversion of L-ribulose 5-phosphate (LRu5P) and D-xylulose 5-phosphate (D-Xu5P) via a retroaldol/aldol mechanism (carbon-carbon bond cleavage analogous to a class II aldolase reaction).</text>
</comment>
<dbReference type="PANTHER" id="PTHR22789">
    <property type="entry name" value="FUCULOSE PHOSPHATE ALDOLASE"/>
    <property type="match status" value="1"/>
</dbReference>
<dbReference type="SMART" id="SM01007">
    <property type="entry name" value="Aldolase_II"/>
    <property type="match status" value="1"/>
</dbReference>
<dbReference type="GO" id="GO:0005829">
    <property type="term" value="C:cytosol"/>
    <property type="evidence" value="ECO:0007669"/>
    <property type="project" value="TreeGrafter"/>
</dbReference>
<evidence type="ECO:0000256" key="6">
    <source>
        <dbReference type="ARBA" id="ARBA00022833"/>
    </source>
</evidence>
<dbReference type="RefSeq" id="WP_091834066.1">
    <property type="nucleotide sequence ID" value="NZ_FNZK01000019.1"/>
</dbReference>
<keyword evidence="6" id="KW-0862">Zinc</keyword>
<dbReference type="NCBIfam" id="NF006047">
    <property type="entry name" value="PRK08193.1"/>
    <property type="match status" value="1"/>
</dbReference>
<evidence type="ECO:0000256" key="8">
    <source>
        <dbReference type="ARBA" id="ARBA00023235"/>
    </source>
</evidence>
<evidence type="ECO:0000256" key="5">
    <source>
        <dbReference type="ARBA" id="ARBA00022723"/>
    </source>
</evidence>
<evidence type="ECO:0000256" key="11">
    <source>
        <dbReference type="ARBA" id="ARBA00053542"/>
    </source>
</evidence>
<evidence type="ECO:0000256" key="13">
    <source>
        <dbReference type="ARBA" id="ARBA00074961"/>
    </source>
</evidence>
<dbReference type="NCBIfam" id="NF009003">
    <property type="entry name" value="PRK12348.1"/>
    <property type="match status" value="1"/>
</dbReference>
<keyword evidence="5" id="KW-0479">Metal-binding</keyword>
<dbReference type="AlphaFoldDB" id="A0A1H7CAI4"/>
<name>A0A1H7CAI4_9FIRM</name>
<dbReference type="CDD" id="cd00398">
    <property type="entry name" value="Aldolase_II"/>
    <property type="match status" value="1"/>
</dbReference>
<dbReference type="STRING" id="84035.SAMN05660742_1194"/>
<evidence type="ECO:0000259" key="14">
    <source>
        <dbReference type="SMART" id="SM01007"/>
    </source>
</evidence>
<keyword evidence="16" id="KW-1185">Reference proteome</keyword>
<dbReference type="Gene3D" id="3.40.225.10">
    <property type="entry name" value="Class II aldolase/adducin N-terminal domain"/>
    <property type="match status" value="1"/>
</dbReference>